<dbReference type="PANTHER" id="PTHR47966:SF2">
    <property type="entry name" value="ASPERGILLOPEPSIN-1-RELATED"/>
    <property type="match status" value="1"/>
</dbReference>
<keyword evidence="2" id="KW-0732">Signal</keyword>
<evidence type="ECO:0000256" key="2">
    <source>
        <dbReference type="SAM" id="SignalP"/>
    </source>
</evidence>
<dbReference type="Gene3D" id="2.40.70.10">
    <property type="entry name" value="Acid Proteases"/>
    <property type="match status" value="2"/>
</dbReference>
<accession>A0AA39R6R9</accession>
<feature type="chain" id="PRO_5041402090" description="Peptidase A1 domain-containing protein" evidence="2">
    <location>
        <begin position="25"/>
        <end position="388"/>
    </location>
</feature>
<organism evidence="4 5">
    <name type="scientific">Cladonia borealis</name>
    <dbReference type="NCBI Taxonomy" id="184061"/>
    <lineage>
        <taxon>Eukaryota</taxon>
        <taxon>Fungi</taxon>
        <taxon>Dikarya</taxon>
        <taxon>Ascomycota</taxon>
        <taxon>Pezizomycotina</taxon>
        <taxon>Lecanoromycetes</taxon>
        <taxon>OSLEUM clade</taxon>
        <taxon>Lecanoromycetidae</taxon>
        <taxon>Lecanorales</taxon>
        <taxon>Lecanorineae</taxon>
        <taxon>Cladoniaceae</taxon>
        <taxon>Cladonia</taxon>
    </lineage>
</organism>
<evidence type="ECO:0000313" key="5">
    <source>
        <dbReference type="Proteomes" id="UP001166286"/>
    </source>
</evidence>
<dbReference type="Pfam" id="PF00026">
    <property type="entry name" value="Asp"/>
    <property type="match status" value="1"/>
</dbReference>
<evidence type="ECO:0000256" key="1">
    <source>
        <dbReference type="ARBA" id="ARBA00007447"/>
    </source>
</evidence>
<dbReference type="PANTHER" id="PTHR47966">
    <property type="entry name" value="BETA-SITE APP-CLEAVING ENZYME, ISOFORM A-RELATED"/>
    <property type="match status" value="1"/>
</dbReference>
<dbReference type="InterPro" id="IPR021109">
    <property type="entry name" value="Peptidase_aspartic_dom_sf"/>
</dbReference>
<gene>
    <name evidence="4" type="ORF">JMJ35_001909</name>
</gene>
<dbReference type="GO" id="GO:0006508">
    <property type="term" value="P:proteolysis"/>
    <property type="evidence" value="ECO:0007669"/>
    <property type="project" value="InterPro"/>
</dbReference>
<dbReference type="PRINTS" id="PR00792">
    <property type="entry name" value="PEPSIN"/>
</dbReference>
<dbReference type="InterPro" id="IPR033121">
    <property type="entry name" value="PEPTIDASE_A1"/>
</dbReference>
<reference evidence="4" key="1">
    <citation type="submission" date="2023-03" db="EMBL/GenBank/DDBJ databases">
        <title>Complete genome of Cladonia borealis.</title>
        <authorList>
            <person name="Park H."/>
        </authorList>
    </citation>
    <scope>NUCLEOTIDE SEQUENCE</scope>
    <source>
        <strain evidence="4">ANT050790</strain>
    </source>
</reference>
<comment type="similarity">
    <text evidence="1">Belongs to the peptidase A1 family.</text>
</comment>
<feature type="signal peptide" evidence="2">
    <location>
        <begin position="1"/>
        <end position="24"/>
    </location>
</feature>
<dbReference type="GO" id="GO:0004190">
    <property type="term" value="F:aspartic-type endopeptidase activity"/>
    <property type="evidence" value="ECO:0007669"/>
    <property type="project" value="InterPro"/>
</dbReference>
<name>A0AA39R6R9_9LECA</name>
<dbReference type="AlphaFoldDB" id="A0AA39R6R9"/>
<dbReference type="PROSITE" id="PS51767">
    <property type="entry name" value="PEPTIDASE_A1"/>
    <property type="match status" value="1"/>
</dbReference>
<comment type="caution">
    <text evidence="4">The sequence shown here is derived from an EMBL/GenBank/DDBJ whole genome shotgun (WGS) entry which is preliminary data.</text>
</comment>
<dbReference type="Proteomes" id="UP001166286">
    <property type="component" value="Unassembled WGS sequence"/>
</dbReference>
<dbReference type="SUPFAM" id="SSF50630">
    <property type="entry name" value="Acid proteases"/>
    <property type="match status" value="1"/>
</dbReference>
<proteinExistence type="inferred from homology"/>
<dbReference type="InterPro" id="IPR001461">
    <property type="entry name" value="Aspartic_peptidase_A1"/>
</dbReference>
<feature type="domain" description="Peptidase A1" evidence="3">
    <location>
        <begin position="54"/>
        <end position="385"/>
    </location>
</feature>
<sequence length="388" mass="41028">MNLSFPSQIILDILVLSAISRAASLYWPDNHRSGQSFHKRDTFTVSATWTEEGWSIPISIQGTTFNVWLDTGSSWLWVYSDQVPASEVGTHSQYKLPSDYISLPVVEDGYGVGSLTARNLQDTVTIGGVPQTMDIDAATGVSWNSPFDGIIGLSFSNGDVAPSSYVNITKRQACTSNGEQVSCPASSSDPNIRYTFMERLLQDYALTQPVFSLALQYTTGGTVQFGDVDSTAYTGTLKTVLAEGSVPWWVVPGLTVTAGSASYTGDVLFDTGSPSTTLDEGVVSAYYAGINGSQENSPGVWTVPCGTSMPDLTFSTSAGSSIIPGAAFLTASNPVSLDGSALTVSNNMCTTRLGVASGGTGSIGTPFFATHYVIFNQQELTVSFALQA</sequence>
<evidence type="ECO:0000259" key="3">
    <source>
        <dbReference type="PROSITE" id="PS51767"/>
    </source>
</evidence>
<dbReference type="EMBL" id="JAFEKC020000003">
    <property type="protein sequence ID" value="KAK0515875.1"/>
    <property type="molecule type" value="Genomic_DNA"/>
</dbReference>
<evidence type="ECO:0000313" key="4">
    <source>
        <dbReference type="EMBL" id="KAK0515875.1"/>
    </source>
</evidence>
<keyword evidence="5" id="KW-1185">Reference proteome</keyword>
<protein>
    <recommendedName>
        <fullName evidence="3">Peptidase A1 domain-containing protein</fullName>
    </recommendedName>
</protein>